<sequence length="113" mass="13298">MKNDQFYLTDIIQRIERIEMYTQEGKDVFLETPIIQDAVIRNFEVIGEAVKRLSQELRQSHPEVPWRRVAGLRDVLIHGYLGVDLNEVWNVVKQNLPDLKRNLVIILQELSET</sequence>
<evidence type="ECO:0000256" key="1">
    <source>
        <dbReference type="ARBA" id="ARBA00022553"/>
    </source>
</evidence>
<evidence type="ECO:0000256" key="5">
    <source>
        <dbReference type="ARBA" id="ARBA00022801"/>
    </source>
</evidence>
<dbReference type="AlphaFoldDB" id="A0A6N8FQY2"/>
<dbReference type="Gene3D" id="1.20.120.580">
    <property type="entry name" value="bsu32300-like"/>
    <property type="match status" value="1"/>
</dbReference>
<gene>
    <name evidence="7" type="ORF">BWI75_04200</name>
</gene>
<name>A0A6N8FQY2_9CHRO</name>
<evidence type="ECO:0000256" key="6">
    <source>
        <dbReference type="ARBA" id="ARBA00024207"/>
    </source>
</evidence>
<dbReference type="RefSeq" id="WP_105221093.1">
    <property type="nucleotide sequence ID" value="NZ_CAWPEY010000055.1"/>
</dbReference>
<dbReference type="EMBL" id="NAPY01000004">
    <property type="protein sequence ID" value="MUL35570.1"/>
    <property type="molecule type" value="Genomic_DNA"/>
</dbReference>
<dbReference type="InterPro" id="IPR008201">
    <property type="entry name" value="HepT-like"/>
</dbReference>
<dbReference type="PANTHER" id="PTHR34139:SF1">
    <property type="entry name" value="RNASE MJ1380-RELATED"/>
    <property type="match status" value="1"/>
</dbReference>
<organism evidence="7 8">
    <name type="scientific">Gloeocapsopsis dulcis AAB1 = 1H9</name>
    <dbReference type="NCBI Taxonomy" id="1433147"/>
    <lineage>
        <taxon>Bacteria</taxon>
        <taxon>Bacillati</taxon>
        <taxon>Cyanobacteriota</taxon>
        <taxon>Cyanophyceae</taxon>
        <taxon>Oscillatoriophycideae</taxon>
        <taxon>Chroococcales</taxon>
        <taxon>Chroococcaceae</taxon>
        <taxon>Gloeocapsopsis</taxon>
        <taxon>Gloeocapsopsis dulcis</taxon>
    </lineage>
</organism>
<dbReference type="InterPro" id="IPR037038">
    <property type="entry name" value="HepT-like_sf"/>
</dbReference>
<keyword evidence="3" id="KW-0540">Nuclease</keyword>
<reference evidence="7 8" key="1">
    <citation type="journal article" date="2019" name="Front. Microbiol.">
        <title>Genomic Features for Desiccation Tolerance and Sugar Biosynthesis in the Extremophile Gloeocapsopsis sp. UTEX B3054.</title>
        <authorList>
            <person name="Urrejola C."/>
            <person name="Alcorta J."/>
            <person name="Salas L."/>
            <person name="Vasquez M."/>
            <person name="Polz M.F."/>
            <person name="Vicuna R."/>
            <person name="Diez B."/>
        </authorList>
    </citation>
    <scope>NUCLEOTIDE SEQUENCE [LARGE SCALE GENOMIC DNA]</scope>
    <source>
        <strain evidence="7 8">1H9</strain>
    </source>
</reference>
<evidence type="ECO:0000256" key="2">
    <source>
        <dbReference type="ARBA" id="ARBA00022649"/>
    </source>
</evidence>
<evidence type="ECO:0000256" key="4">
    <source>
        <dbReference type="ARBA" id="ARBA00022741"/>
    </source>
</evidence>
<comment type="caution">
    <text evidence="7">The sequence shown here is derived from an EMBL/GenBank/DDBJ whole genome shotgun (WGS) entry which is preliminary data.</text>
</comment>
<evidence type="ECO:0000256" key="3">
    <source>
        <dbReference type="ARBA" id="ARBA00022722"/>
    </source>
</evidence>
<dbReference type="InterPro" id="IPR051813">
    <property type="entry name" value="HepT_RNase_toxin"/>
</dbReference>
<keyword evidence="1" id="KW-0597">Phosphoprotein</keyword>
<dbReference type="Pfam" id="PF01934">
    <property type="entry name" value="HepT-like"/>
    <property type="match status" value="1"/>
</dbReference>
<keyword evidence="4" id="KW-0547">Nucleotide-binding</keyword>
<dbReference type="GO" id="GO:0016787">
    <property type="term" value="F:hydrolase activity"/>
    <property type="evidence" value="ECO:0007669"/>
    <property type="project" value="UniProtKB-KW"/>
</dbReference>
<comment type="similarity">
    <text evidence="6">Belongs to the HepT RNase toxin family.</text>
</comment>
<dbReference type="Proteomes" id="UP000441797">
    <property type="component" value="Unassembled WGS sequence"/>
</dbReference>
<keyword evidence="5" id="KW-0378">Hydrolase</keyword>
<dbReference type="GO" id="GO:0110001">
    <property type="term" value="C:toxin-antitoxin complex"/>
    <property type="evidence" value="ECO:0007669"/>
    <property type="project" value="InterPro"/>
</dbReference>
<proteinExistence type="inferred from homology"/>
<keyword evidence="2" id="KW-1277">Toxin-antitoxin system</keyword>
<dbReference type="PANTHER" id="PTHR34139">
    <property type="entry name" value="UPF0331 PROTEIN MJ0127"/>
    <property type="match status" value="1"/>
</dbReference>
<protein>
    <submittedName>
        <fullName evidence="7">DUF86 domain-containing protein</fullName>
    </submittedName>
</protein>
<dbReference type="GO" id="GO:0004540">
    <property type="term" value="F:RNA nuclease activity"/>
    <property type="evidence" value="ECO:0007669"/>
    <property type="project" value="InterPro"/>
</dbReference>
<dbReference type="GO" id="GO:0000166">
    <property type="term" value="F:nucleotide binding"/>
    <property type="evidence" value="ECO:0007669"/>
    <property type="project" value="UniProtKB-KW"/>
</dbReference>
<keyword evidence="8" id="KW-1185">Reference proteome</keyword>
<evidence type="ECO:0000313" key="7">
    <source>
        <dbReference type="EMBL" id="MUL35570.1"/>
    </source>
</evidence>
<accession>A0A6N8FQY2</accession>
<evidence type="ECO:0000313" key="8">
    <source>
        <dbReference type="Proteomes" id="UP000441797"/>
    </source>
</evidence>